<comment type="caution">
    <text evidence="13">The sequence shown here is derived from an EMBL/GenBank/DDBJ whole genome shotgun (WGS) entry which is preliminary data.</text>
</comment>
<dbReference type="InterPro" id="IPR044492">
    <property type="entry name" value="P_typ_ATPase_HD_dom"/>
</dbReference>
<feature type="transmembrane region" description="Helical" evidence="11">
    <location>
        <begin position="66"/>
        <end position="83"/>
    </location>
</feature>
<dbReference type="Proteomes" id="UP001172728">
    <property type="component" value="Unassembled WGS sequence"/>
</dbReference>
<evidence type="ECO:0000259" key="12">
    <source>
        <dbReference type="SMART" id="SM00831"/>
    </source>
</evidence>
<dbReference type="SUPFAM" id="SSF81665">
    <property type="entry name" value="Calcium ATPase, transmembrane domain M"/>
    <property type="match status" value="1"/>
</dbReference>
<keyword evidence="2 11" id="KW-0812">Transmembrane</keyword>
<dbReference type="SUPFAM" id="SSF81653">
    <property type="entry name" value="Calcium ATPase, transduction domain A"/>
    <property type="match status" value="1"/>
</dbReference>
<keyword evidence="3" id="KW-0479">Metal-binding</keyword>
<keyword evidence="5" id="KW-0067">ATP-binding</keyword>
<dbReference type="NCBIfam" id="TIGR01494">
    <property type="entry name" value="ATPase_P-type"/>
    <property type="match status" value="2"/>
</dbReference>
<keyword evidence="4" id="KW-0547">Nucleotide-binding</keyword>
<evidence type="ECO:0000313" key="14">
    <source>
        <dbReference type="Proteomes" id="UP001172728"/>
    </source>
</evidence>
<keyword evidence="9 11" id="KW-0472">Membrane</keyword>
<evidence type="ECO:0000256" key="11">
    <source>
        <dbReference type="SAM" id="Phobius"/>
    </source>
</evidence>
<evidence type="ECO:0000256" key="9">
    <source>
        <dbReference type="ARBA" id="ARBA00023136"/>
    </source>
</evidence>
<evidence type="ECO:0000256" key="2">
    <source>
        <dbReference type="ARBA" id="ARBA00022692"/>
    </source>
</evidence>
<protein>
    <submittedName>
        <fullName evidence="13">Cation-transporting P-type ATPase</fullName>
    </submittedName>
</protein>
<reference evidence="13" key="1">
    <citation type="submission" date="2023-06" db="EMBL/GenBank/DDBJ databases">
        <title>Sysu t00192.</title>
        <authorList>
            <person name="Gao L."/>
            <person name="Fang B.-Z."/>
            <person name="Li W.-J."/>
        </authorList>
    </citation>
    <scope>NUCLEOTIDE SEQUENCE</scope>
    <source>
        <strain evidence="13">SYSU T00192</strain>
    </source>
</reference>
<dbReference type="Gene3D" id="3.40.50.1000">
    <property type="entry name" value="HAD superfamily/HAD-like"/>
    <property type="match status" value="1"/>
</dbReference>
<dbReference type="RefSeq" id="WP_301134299.1">
    <property type="nucleotide sequence ID" value="NZ_JAUHPW010000007.1"/>
</dbReference>
<keyword evidence="8 11" id="KW-1133">Transmembrane helix</keyword>
<comment type="subcellular location">
    <subcellularLocation>
        <location evidence="1">Cell membrane</location>
        <topology evidence="1">Multi-pass membrane protein</topology>
    </subcellularLocation>
</comment>
<feature type="transmembrane region" description="Helical" evidence="11">
    <location>
        <begin position="681"/>
        <end position="705"/>
    </location>
</feature>
<dbReference type="Pfam" id="PF13246">
    <property type="entry name" value="Cation_ATPase"/>
    <property type="match status" value="1"/>
</dbReference>
<feature type="transmembrane region" description="Helical" evidence="11">
    <location>
        <begin position="804"/>
        <end position="821"/>
    </location>
</feature>
<dbReference type="InterPro" id="IPR008250">
    <property type="entry name" value="ATPase_P-typ_transduc_dom_A_sf"/>
</dbReference>
<dbReference type="PRINTS" id="PR00119">
    <property type="entry name" value="CATATPASE"/>
</dbReference>
<dbReference type="Gene3D" id="2.70.150.10">
    <property type="entry name" value="Calcium-transporting ATPase, cytoplasmic transduction domain A"/>
    <property type="match status" value="1"/>
</dbReference>
<feature type="transmembrane region" description="Helical" evidence="11">
    <location>
        <begin position="255"/>
        <end position="274"/>
    </location>
</feature>
<dbReference type="InterPro" id="IPR001757">
    <property type="entry name" value="P_typ_ATPase"/>
</dbReference>
<dbReference type="EMBL" id="JAUHPW010000007">
    <property type="protein sequence ID" value="MDN4476254.1"/>
    <property type="molecule type" value="Genomic_DNA"/>
</dbReference>
<evidence type="ECO:0000256" key="6">
    <source>
        <dbReference type="ARBA" id="ARBA00022842"/>
    </source>
</evidence>
<dbReference type="SMART" id="SM00831">
    <property type="entry name" value="Cation_ATPase_N"/>
    <property type="match status" value="1"/>
</dbReference>
<dbReference type="InterPro" id="IPR023299">
    <property type="entry name" value="ATPase_P-typ_cyto_dom_N"/>
</dbReference>
<dbReference type="SUPFAM" id="SSF81660">
    <property type="entry name" value="Metal cation-transporting ATPase, ATP-binding domain N"/>
    <property type="match status" value="1"/>
</dbReference>
<dbReference type="InterPro" id="IPR006068">
    <property type="entry name" value="ATPase_P-typ_cation-transptr_C"/>
</dbReference>
<keyword evidence="14" id="KW-1185">Reference proteome</keyword>
<feature type="transmembrane region" description="Helical" evidence="11">
    <location>
        <begin position="766"/>
        <end position="784"/>
    </location>
</feature>
<comment type="catalytic activity">
    <reaction evidence="10">
        <text>ATP + H2O = ADP + phosphate + H(+)</text>
        <dbReference type="Rhea" id="RHEA:13065"/>
        <dbReference type="ChEBI" id="CHEBI:15377"/>
        <dbReference type="ChEBI" id="CHEBI:15378"/>
        <dbReference type="ChEBI" id="CHEBI:30616"/>
        <dbReference type="ChEBI" id="CHEBI:43474"/>
        <dbReference type="ChEBI" id="CHEBI:456216"/>
    </reaction>
</comment>
<keyword evidence="6" id="KW-0460">Magnesium</keyword>
<dbReference type="Pfam" id="PF00690">
    <property type="entry name" value="Cation_ATPase_N"/>
    <property type="match status" value="1"/>
</dbReference>
<evidence type="ECO:0000256" key="3">
    <source>
        <dbReference type="ARBA" id="ARBA00022723"/>
    </source>
</evidence>
<dbReference type="PANTHER" id="PTHR24093:SF513">
    <property type="entry name" value="CATION-TRANSPORTING ATPASE I-RELATED"/>
    <property type="match status" value="1"/>
</dbReference>
<dbReference type="InterPro" id="IPR004014">
    <property type="entry name" value="ATPase_P-typ_cation-transptr_N"/>
</dbReference>
<dbReference type="Pfam" id="PF00122">
    <property type="entry name" value="E1-E2_ATPase"/>
    <property type="match status" value="1"/>
</dbReference>
<evidence type="ECO:0000256" key="7">
    <source>
        <dbReference type="ARBA" id="ARBA00022967"/>
    </source>
</evidence>
<dbReference type="InterPro" id="IPR023214">
    <property type="entry name" value="HAD_sf"/>
</dbReference>
<evidence type="ECO:0000256" key="4">
    <source>
        <dbReference type="ARBA" id="ARBA00022741"/>
    </source>
</evidence>
<evidence type="ECO:0000256" key="1">
    <source>
        <dbReference type="ARBA" id="ARBA00004651"/>
    </source>
</evidence>
<dbReference type="Pfam" id="PF00689">
    <property type="entry name" value="Cation_ATPase_C"/>
    <property type="match status" value="1"/>
</dbReference>
<dbReference type="SFLD" id="SFLDG00002">
    <property type="entry name" value="C1.7:_P-type_atpase_like"/>
    <property type="match status" value="1"/>
</dbReference>
<evidence type="ECO:0000313" key="13">
    <source>
        <dbReference type="EMBL" id="MDN4476254.1"/>
    </source>
</evidence>
<dbReference type="PRINTS" id="PR00120">
    <property type="entry name" value="HATPASE"/>
</dbReference>
<evidence type="ECO:0000256" key="8">
    <source>
        <dbReference type="ARBA" id="ARBA00022989"/>
    </source>
</evidence>
<feature type="transmembrane region" description="Helical" evidence="11">
    <location>
        <begin position="89"/>
        <end position="109"/>
    </location>
</feature>
<dbReference type="Gene3D" id="3.40.1110.10">
    <property type="entry name" value="Calcium-transporting ATPase, cytoplasmic domain N"/>
    <property type="match status" value="1"/>
</dbReference>
<dbReference type="SFLD" id="SFLDF00027">
    <property type="entry name" value="p-type_atpase"/>
    <property type="match status" value="1"/>
</dbReference>
<organism evidence="13 14">
    <name type="scientific">Demequina litoralis</name>
    <dbReference type="NCBI Taxonomy" id="3051660"/>
    <lineage>
        <taxon>Bacteria</taxon>
        <taxon>Bacillati</taxon>
        <taxon>Actinomycetota</taxon>
        <taxon>Actinomycetes</taxon>
        <taxon>Micrococcales</taxon>
        <taxon>Demequinaceae</taxon>
        <taxon>Demequina</taxon>
    </lineage>
</organism>
<gene>
    <name evidence="13" type="ORF">QQX09_10345</name>
</gene>
<dbReference type="InterPro" id="IPR023298">
    <property type="entry name" value="ATPase_P-typ_TM_dom_sf"/>
</dbReference>
<name>A0ABT8GC57_9MICO</name>
<dbReference type="PROSITE" id="PS00154">
    <property type="entry name" value="ATPASE_E1_E2"/>
    <property type="match status" value="1"/>
</dbReference>
<dbReference type="SFLD" id="SFLDS00003">
    <property type="entry name" value="Haloacid_Dehalogenase"/>
    <property type="match status" value="1"/>
</dbReference>
<feature type="transmembrane region" description="Helical" evidence="11">
    <location>
        <begin position="725"/>
        <end position="745"/>
    </location>
</feature>
<dbReference type="InterPro" id="IPR036412">
    <property type="entry name" value="HAD-like_sf"/>
</dbReference>
<feature type="transmembrane region" description="Helical" evidence="11">
    <location>
        <begin position="286"/>
        <end position="312"/>
    </location>
</feature>
<proteinExistence type="predicted"/>
<feature type="domain" description="Cation-transporting P-type ATPase N-terminal" evidence="12">
    <location>
        <begin position="8"/>
        <end position="82"/>
    </location>
</feature>
<dbReference type="SUPFAM" id="SSF56784">
    <property type="entry name" value="HAD-like"/>
    <property type="match status" value="1"/>
</dbReference>
<dbReference type="Gene3D" id="1.20.1110.10">
    <property type="entry name" value="Calcium-transporting ATPase, transmembrane domain"/>
    <property type="match status" value="1"/>
</dbReference>
<evidence type="ECO:0000256" key="10">
    <source>
        <dbReference type="ARBA" id="ARBA00049360"/>
    </source>
</evidence>
<dbReference type="PANTHER" id="PTHR24093">
    <property type="entry name" value="CATION TRANSPORTING ATPASE"/>
    <property type="match status" value="1"/>
</dbReference>
<keyword evidence="7" id="KW-1278">Translocase</keyword>
<dbReference type="InterPro" id="IPR059000">
    <property type="entry name" value="ATPase_P-type_domA"/>
</dbReference>
<evidence type="ECO:0000256" key="5">
    <source>
        <dbReference type="ARBA" id="ARBA00022840"/>
    </source>
</evidence>
<feature type="transmembrane region" description="Helical" evidence="11">
    <location>
        <begin position="869"/>
        <end position="886"/>
    </location>
</feature>
<feature type="transmembrane region" description="Helical" evidence="11">
    <location>
        <begin position="837"/>
        <end position="857"/>
    </location>
</feature>
<accession>A0ABT8GC57</accession>
<dbReference type="InterPro" id="IPR018303">
    <property type="entry name" value="ATPase_P-typ_P_site"/>
</dbReference>
<sequence length="903" mass="93514">MAAAAVTDPSTRDAAEVASAVATDVDRGLAAAEAAARLDRDGPNRLEEERTVPAWRRLLSQFADPLVYLLLAAAVISLVAWSAEGSDGVPYDVLVIMVVVLANAVLGFVQERRSAQAVAALQRMAAANAAVIRDGGLARVPAFDVVVGDLLVLAEGDAVPADARLVDGALWAAEASLTGESTPVAKSPAPLAEPAEVGDRTSMVFAGTAITRGTARAIVTATAMDTETGRVARLLGATESDPTPLEREIARLGRVLGLGVLGIAAVVIATVALTQDISSLQDAVDVLLLGVALAVAAVPEGLPAIMSVVLALGVQRMARRHAIVKDLASVETLGSASVICSDKTGTLTQNRMAVTRIVTADGTASPAEASRLAREAVAFGALASDATVAGDGGFEGDPTEVAFLEAERELEAEALRSGFDRVDSVAFSSERRRMSVLATHDDRADVLAVKGAPDVVLARCARLRTTEGDIVLDPERRSGLDAAIDTLADGGMRTLAVAVREAPASSAQEHHEVDLTLLGVVGLEDPPRDEARAAVAEAQAAGIRVVMITGDHPRTASAIASQLGIVPPGSPALAGAALSRMDDAALAAAVEDASVFARVAPEHKLRIVDALQAHGEVVAMTGDGVNDAPALRSADIGVAMGRGGTEVAREAANMILTDDDFATIVEAVREGRGILDNITRFLRFLIASNLGEVLAVFIGVVLAGWLGLRNASGAVVAPLLATQILWINLLTDLGPALAVSAEPYADDLMERRPRRPGTPMISRRMWTGMAFTGTVMAAVTLVTFDLFLPGGLLPGSSDLDTARTAAFTVLVIANLTVAFAARSETRSTLHRLFSNPWLWGAVGLSLALQVAVVHLPVLNEAFSTSPLSLAQWGACAVLALAVPLAIEARKAVLRSRDRAAARG</sequence>
<dbReference type="Pfam" id="PF08282">
    <property type="entry name" value="Hydrolase_3"/>
    <property type="match status" value="1"/>
</dbReference>